<keyword evidence="1" id="KW-0812">Transmembrane</keyword>
<accession>A0ABM9EMH3</accession>
<protein>
    <recommendedName>
        <fullName evidence="4">DUF4190 domain-containing protein</fullName>
    </recommendedName>
</protein>
<keyword evidence="1" id="KW-0472">Membrane</keyword>
<keyword evidence="1" id="KW-1133">Transmembrane helix</keyword>
<name>A0ABM9EMH3_9BACI</name>
<feature type="transmembrane region" description="Helical" evidence="1">
    <location>
        <begin position="81"/>
        <end position="105"/>
    </location>
</feature>
<evidence type="ECO:0000313" key="2">
    <source>
        <dbReference type="EMBL" id="CAH2713814.1"/>
    </source>
</evidence>
<organism evidence="2 3">
    <name type="scientific">Neobacillus rhizosphaerae</name>
    <dbReference type="NCBI Taxonomy" id="2880965"/>
    <lineage>
        <taxon>Bacteria</taxon>
        <taxon>Bacillati</taxon>
        <taxon>Bacillota</taxon>
        <taxon>Bacilli</taxon>
        <taxon>Bacillales</taxon>
        <taxon>Bacillaceae</taxon>
        <taxon>Neobacillus</taxon>
    </lineage>
</organism>
<dbReference type="EMBL" id="CALBWS010000003">
    <property type="protein sequence ID" value="CAH2713814.1"/>
    <property type="molecule type" value="Genomic_DNA"/>
</dbReference>
<comment type="caution">
    <text evidence="2">The sequence shown here is derived from an EMBL/GenBank/DDBJ whole genome shotgun (WGS) entry which is preliminary data.</text>
</comment>
<keyword evidence="3" id="KW-1185">Reference proteome</keyword>
<feature type="transmembrane region" description="Helical" evidence="1">
    <location>
        <begin position="42"/>
        <end position="69"/>
    </location>
</feature>
<proteinExistence type="predicted"/>
<reference evidence="2" key="1">
    <citation type="submission" date="2022-04" db="EMBL/GenBank/DDBJ databases">
        <authorList>
            <person name="Criscuolo A."/>
        </authorList>
    </citation>
    <scope>NUCLEOTIDE SEQUENCE</scope>
    <source>
        <strain evidence="2">CIP111895</strain>
    </source>
</reference>
<dbReference type="RefSeq" id="WP_248734145.1">
    <property type="nucleotide sequence ID" value="NZ_CALBWS010000003.1"/>
</dbReference>
<dbReference type="Proteomes" id="UP000838308">
    <property type="component" value="Unassembled WGS sequence"/>
</dbReference>
<gene>
    <name evidence="2" type="ORF">BACCIP111895_00968</name>
</gene>
<evidence type="ECO:0000313" key="3">
    <source>
        <dbReference type="Proteomes" id="UP000838308"/>
    </source>
</evidence>
<evidence type="ECO:0008006" key="4">
    <source>
        <dbReference type="Google" id="ProtNLM"/>
    </source>
</evidence>
<evidence type="ECO:0000256" key="1">
    <source>
        <dbReference type="SAM" id="Phobius"/>
    </source>
</evidence>
<sequence>MYNSQSGSYEVVNTNVCHNCGGLTIKNEELSSDKKLGIAYPMFGWLFFFISLLFIPLLFGAGALIMGFLTYHDRNKIHGAILLFFAAAGLIIGSIFSFMVSGTLFI</sequence>